<dbReference type="Proteomes" id="UP000253065">
    <property type="component" value="Unassembled WGS sequence"/>
</dbReference>
<dbReference type="InterPro" id="IPR003961">
    <property type="entry name" value="FN3_dom"/>
</dbReference>
<reference evidence="4 5" key="1">
    <citation type="submission" date="2018-07" db="EMBL/GenBank/DDBJ databases">
        <title>Freshwater and sediment microbial communities from various areas in North America, analyzing microbe dynamics in response to fracking.</title>
        <authorList>
            <person name="Lamendella R."/>
        </authorList>
    </citation>
    <scope>NUCLEOTIDE SEQUENCE [LARGE SCALE GENOMIC DNA]</scope>
    <source>
        <strain evidence="4 5">114E</strain>
        <strain evidence="3 6">114E_o</strain>
    </source>
</reference>
<dbReference type="RefSeq" id="WP_113880290.1">
    <property type="nucleotide sequence ID" value="NZ_QNSA01000009.1"/>
</dbReference>
<comment type="caution">
    <text evidence="4">The sequence shown here is derived from an EMBL/GenBank/DDBJ whole genome shotgun (WGS) entry which is preliminary data.</text>
</comment>
<feature type="domain" description="Peptidase M12B" evidence="1">
    <location>
        <begin position="162"/>
        <end position="346"/>
    </location>
</feature>
<dbReference type="InterPro" id="IPR036116">
    <property type="entry name" value="FN3_sf"/>
</dbReference>
<evidence type="ECO:0000313" key="3">
    <source>
        <dbReference type="EMBL" id="RBP70998.1"/>
    </source>
</evidence>
<dbReference type="PANTHER" id="PTHR11905">
    <property type="entry name" value="ADAM A DISINTEGRIN AND METALLOPROTEASE DOMAIN"/>
    <property type="match status" value="1"/>
</dbReference>
<dbReference type="PANTHER" id="PTHR11905:SF159">
    <property type="entry name" value="ADAM METALLOPROTEASE"/>
    <property type="match status" value="1"/>
</dbReference>
<dbReference type="PROSITE" id="PS50853">
    <property type="entry name" value="FN3"/>
    <property type="match status" value="1"/>
</dbReference>
<dbReference type="PROSITE" id="PS50215">
    <property type="entry name" value="ADAM_MEPRO"/>
    <property type="match status" value="1"/>
</dbReference>
<dbReference type="InterPro" id="IPR013783">
    <property type="entry name" value="Ig-like_fold"/>
</dbReference>
<accession>A0A368UTX2</accession>
<organism evidence="4 5">
    <name type="scientific">Marinobacter nauticus</name>
    <name type="common">Marinobacter hydrocarbonoclasticus</name>
    <name type="synonym">Marinobacter aquaeolei</name>
    <dbReference type="NCBI Taxonomy" id="2743"/>
    <lineage>
        <taxon>Bacteria</taxon>
        <taxon>Pseudomonadati</taxon>
        <taxon>Pseudomonadota</taxon>
        <taxon>Gammaproteobacteria</taxon>
        <taxon>Pseudomonadales</taxon>
        <taxon>Marinobacteraceae</taxon>
        <taxon>Marinobacter</taxon>
    </lineage>
</organism>
<dbReference type="GO" id="GO:0004222">
    <property type="term" value="F:metalloendopeptidase activity"/>
    <property type="evidence" value="ECO:0007669"/>
    <property type="project" value="InterPro"/>
</dbReference>
<evidence type="ECO:0000259" key="2">
    <source>
        <dbReference type="PROSITE" id="PS50853"/>
    </source>
</evidence>
<evidence type="ECO:0000259" key="1">
    <source>
        <dbReference type="PROSITE" id="PS50215"/>
    </source>
</evidence>
<dbReference type="Gene3D" id="2.60.40.10">
    <property type="entry name" value="Immunoglobulins"/>
    <property type="match status" value="2"/>
</dbReference>
<dbReference type="Proteomes" id="UP000252795">
    <property type="component" value="Unassembled WGS sequence"/>
</dbReference>
<protein>
    <submittedName>
        <fullName evidence="4">Metallopeptidase family M12-like protein</fullName>
    </submittedName>
</protein>
<dbReference type="AlphaFoldDB" id="A0A368UTX2"/>
<sequence>MRRLLYLFPILVHVWLLLFSIHASASESLDLWIDGQDYEVELQANNRLVSALGAHQALASGRHFQGKVAVDPDSWVRVSRLQNGWEGMAYLFGRMHVIGGRQDSQQLVTKSFGFDVAPSCGVDHVHSSAVIAPDRVLTPMMAQAVSASYDSLCDSRVEGACLLLELEVVFDLEFQQRFPDDFQDRAVSILNLVEGFYFEQFGIGLDTLSLTFLKTNTFTTSTSANDLLDDVQTQVAGGNLPFQQNRRALLHLVSGRDFDGSTAGLAWVGTLCDGNGYGTGVTNAFDSNVLTAVVVAHELGHNFGANHDEQQNSCSTGFIMSPWANPDATRFSSCSETNLINTINQQPALEQCFNFPADTMLTAVTTNPERVPGQSQFQAFFDIGYQSASENADRLEVTGELSGKDTRLEMVTVDSVPCEISSRSYSCSDLIPDAQGHQLAIQAYSGTEANLTLNQRVSLISLSGEVLDLQPANNTLESRFEVAPTAVAAPGDLVVTPEARSAFLQWQPSETTEAGYVVQRMAPGETAYSDLSVTLAAGTNQYRDASLIATGEYAYRVVAVLEGVRSLPGNSASISWNNAPVAPEGLTAVAEAGRVLLAWTENAGPQTGYRIERRRTGTEYTPWQLLATAPFGTESYVDETPVAGYTYEYRLVAINGGQFASSETVPAIMPELEETSTDEDQGGGSSGGGGSLGAGWLLVALTAVIVRRRRWWNVR</sequence>
<dbReference type="InterPro" id="IPR024079">
    <property type="entry name" value="MetalloPept_cat_dom_sf"/>
</dbReference>
<dbReference type="SMART" id="SM00060">
    <property type="entry name" value="FN3"/>
    <property type="match status" value="2"/>
</dbReference>
<dbReference type="SUPFAM" id="SSF49265">
    <property type="entry name" value="Fibronectin type III"/>
    <property type="match status" value="1"/>
</dbReference>
<dbReference type="SUPFAM" id="SSF55486">
    <property type="entry name" value="Metalloproteases ('zincins'), catalytic domain"/>
    <property type="match status" value="1"/>
</dbReference>
<proteinExistence type="predicted"/>
<evidence type="ECO:0000313" key="6">
    <source>
        <dbReference type="Proteomes" id="UP000253065"/>
    </source>
</evidence>
<dbReference type="EMBL" id="QNSA01000009">
    <property type="protein sequence ID" value="RBP70998.1"/>
    <property type="molecule type" value="Genomic_DNA"/>
</dbReference>
<name>A0A368UTX2_MARNT</name>
<dbReference type="EMBL" id="QPJB01000009">
    <property type="protein sequence ID" value="RCW32298.1"/>
    <property type="molecule type" value="Genomic_DNA"/>
</dbReference>
<dbReference type="CDD" id="cd00063">
    <property type="entry name" value="FN3"/>
    <property type="match status" value="2"/>
</dbReference>
<keyword evidence="6" id="KW-1185">Reference proteome</keyword>
<evidence type="ECO:0000313" key="4">
    <source>
        <dbReference type="EMBL" id="RCW32298.1"/>
    </source>
</evidence>
<dbReference type="GO" id="GO:0006508">
    <property type="term" value="P:proteolysis"/>
    <property type="evidence" value="ECO:0007669"/>
    <property type="project" value="InterPro"/>
</dbReference>
<dbReference type="Pfam" id="PF13688">
    <property type="entry name" value="Reprolysin_5"/>
    <property type="match status" value="1"/>
</dbReference>
<gene>
    <name evidence="4" type="ORF">DET51_109128</name>
    <name evidence="3" type="ORF">DET64_109128</name>
</gene>
<dbReference type="Gene3D" id="3.40.390.10">
    <property type="entry name" value="Collagenase (Catalytic Domain)"/>
    <property type="match status" value="1"/>
</dbReference>
<evidence type="ECO:0000313" key="5">
    <source>
        <dbReference type="Proteomes" id="UP000252795"/>
    </source>
</evidence>
<feature type="domain" description="Fibronectin type-III" evidence="2">
    <location>
        <begin position="579"/>
        <end position="672"/>
    </location>
</feature>
<dbReference type="InterPro" id="IPR001590">
    <property type="entry name" value="Peptidase_M12B"/>
</dbReference>